<dbReference type="AlphaFoldDB" id="A0A2R5GR92"/>
<dbReference type="PANTHER" id="PTHR44360:SF1">
    <property type="entry name" value="DNAJ HOMOLOG SUBFAMILY B MEMBER 9"/>
    <property type="match status" value="1"/>
</dbReference>
<dbReference type="GO" id="GO:0005783">
    <property type="term" value="C:endoplasmic reticulum"/>
    <property type="evidence" value="ECO:0007669"/>
    <property type="project" value="TreeGrafter"/>
</dbReference>
<dbReference type="SUPFAM" id="SSF46565">
    <property type="entry name" value="Chaperone J-domain"/>
    <property type="match status" value="1"/>
</dbReference>
<dbReference type="PRINTS" id="PR00625">
    <property type="entry name" value="JDOMAIN"/>
</dbReference>
<protein>
    <submittedName>
        <fullName evidence="4">DnaJ family protein</fullName>
    </submittedName>
</protein>
<dbReference type="OrthoDB" id="552049at2759"/>
<keyword evidence="5" id="KW-1185">Reference proteome</keyword>
<evidence type="ECO:0000259" key="3">
    <source>
        <dbReference type="PROSITE" id="PS50076"/>
    </source>
</evidence>
<keyword evidence="2" id="KW-0472">Membrane</keyword>
<dbReference type="CDD" id="cd06257">
    <property type="entry name" value="DnaJ"/>
    <property type="match status" value="1"/>
</dbReference>
<dbReference type="EMBL" id="BEYU01000144">
    <property type="protein sequence ID" value="GBG33115.1"/>
    <property type="molecule type" value="Genomic_DNA"/>
</dbReference>
<accession>A0A2R5GR92</accession>
<keyword evidence="1" id="KW-0143">Chaperone</keyword>
<dbReference type="GO" id="GO:0036503">
    <property type="term" value="P:ERAD pathway"/>
    <property type="evidence" value="ECO:0007669"/>
    <property type="project" value="TreeGrafter"/>
</dbReference>
<evidence type="ECO:0000256" key="1">
    <source>
        <dbReference type="ARBA" id="ARBA00023186"/>
    </source>
</evidence>
<dbReference type="GO" id="GO:0051087">
    <property type="term" value="F:protein-folding chaperone binding"/>
    <property type="evidence" value="ECO:0007669"/>
    <property type="project" value="TreeGrafter"/>
</dbReference>
<dbReference type="PANTHER" id="PTHR44360">
    <property type="entry name" value="DNAJ HOMOLOG SUBFAMILY B MEMBER 9"/>
    <property type="match status" value="1"/>
</dbReference>
<feature type="transmembrane region" description="Helical" evidence="2">
    <location>
        <begin position="147"/>
        <end position="166"/>
    </location>
</feature>
<evidence type="ECO:0000256" key="2">
    <source>
        <dbReference type="SAM" id="Phobius"/>
    </source>
</evidence>
<dbReference type="InterPro" id="IPR051948">
    <property type="entry name" value="Hsp70_co-chaperone_J-domain"/>
</dbReference>
<dbReference type="InterPro" id="IPR001623">
    <property type="entry name" value="DnaJ_domain"/>
</dbReference>
<sequence>MFGGFGTSIILNSVVIYPVLNKILRADKKIPSLRHRKVVAILFLAVVGLLSVGVDLLEILQDRNLFRVLEVSRTASDKDVRVSYQRLARELHPDMNRENPNAEEDFIEMKKAYDILANPDLREAYDKWGYDGVNWAAKSEDVLSNGLLQTGISYVVWFALTILLTVNSSGNDARTISLAGLSLLLALDLQMRTGAWSIVIPFFPHLAVYQLSKLLFTVYPTFIGGTIVFQNTTFLSPAERNFHLLSMACNTQAAIYRNLATLENELRLTKSAGALPTGAVSTAGGTGAAAAAATSALPRNLRARNQQHQQQQQQGQHKAKRGIPSWAFMIGFYVLFNYILK</sequence>
<dbReference type="Proteomes" id="UP000241890">
    <property type="component" value="Unassembled WGS sequence"/>
</dbReference>
<dbReference type="InterPro" id="IPR036869">
    <property type="entry name" value="J_dom_sf"/>
</dbReference>
<dbReference type="InterPro" id="IPR018253">
    <property type="entry name" value="DnaJ_domain_CS"/>
</dbReference>
<feature type="transmembrane region" description="Helical" evidence="2">
    <location>
        <begin position="38"/>
        <end position="57"/>
    </location>
</feature>
<reference evidence="4 5" key="1">
    <citation type="submission" date="2017-12" db="EMBL/GenBank/DDBJ databases">
        <title>Sequencing, de novo assembly and annotation of complete genome of a new Thraustochytrid species, strain FCC1311.</title>
        <authorList>
            <person name="Sedici K."/>
            <person name="Godart F."/>
            <person name="Aiese Cigliano R."/>
            <person name="Sanseverino W."/>
            <person name="Barakat M."/>
            <person name="Ortet P."/>
            <person name="Marechal E."/>
            <person name="Cagnac O."/>
            <person name="Amato A."/>
        </authorList>
    </citation>
    <scope>NUCLEOTIDE SEQUENCE [LARGE SCALE GENOMIC DNA]</scope>
</reference>
<feature type="transmembrane region" description="Helical" evidence="2">
    <location>
        <begin position="178"/>
        <end position="202"/>
    </location>
</feature>
<keyword evidence="2" id="KW-0812">Transmembrane</keyword>
<dbReference type="GO" id="GO:0051787">
    <property type="term" value="F:misfolded protein binding"/>
    <property type="evidence" value="ECO:0007669"/>
    <property type="project" value="TreeGrafter"/>
</dbReference>
<comment type="caution">
    <text evidence="4">The sequence shown here is derived from an EMBL/GenBank/DDBJ whole genome shotgun (WGS) entry which is preliminary data.</text>
</comment>
<dbReference type="Pfam" id="PF00226">
    <property type="entry name" value="DnaJ"/>
    <property type="match status" value="1"/>
</dbReference>
<keyword evidence="2" id="KW-1133">Transmembrane helix</keyword>
<name>A0A2R5GR92_9STRA</name>
<feature type="transmembrane region" description="Helical" evidence="2">
    <location>
        <begin position="214"/>
        <end position="235"/>
    </location>
</feature>
<dbReference type="PROSITE" id="PS50076">
    <property type="entry name" value="DNAJ_2"/>
    <property type="match status" value="1"/>
</dbReference>
<dbReference type="Gene3D" id="1.10.287.110">
    <property type="entry name" value="DnaJ domain"/>
    <property type="match status" value="1"/>
</dbReference>
<feature type="transmembrane region" description="Helical" evidence="2">
    <location>
        <begin position="323"/>
        <end position="340"/>
    </location>
</feature>
<evidence type="ECO:0000313" key="5">
    <source>
        <dbReference type="Proteomes" id="UP000241890"/>
    </source>
</evidence>
<dbReference type="InParanoid" id="A0A2R5GR92"/>
<dbReference type="PROSITE" id="PS00636">
    <property type="entry name" value="DNAJ_1"/>
    <property type="match status" value="1"/>
</dbReference>
<dbReference type="SMART" id="SM00271">
    <property type="entry name" value="DnaJ"/>
    <property type="match status" value="1"/>
</dbReference>
<gene>
    <name evidence="4" type="ORF">FCC1311_093392</name>
</gene>
<feature type="domain" description="J" evidence="3">
    <location>
        <begin position="64"/>
        <end position="129"/>
    </location>
</feature>
<proteinExistence type="predicted"/>
<organism evidence="4 5">
    <name type="scientific">Hondaea fermentalgiana</name>
    <dbReference type="NCBI Taxonomy" id="2315210"/>
    <lineage>
        <taxon>Eukaryota</taxon>
        <taxon>Sar</taxon>
        <taxon>Stramenopiles</taxon>
        <taxon>Bigyra</taxon>
        <taxon>Labyrinthulomycetes</taxon>
        <taxon>Thraustochytrida</taxon>
        <taxon>Thraustochytriidae</taxon>
        <taxon>Hondaea</taxon>
    </lineage>
</organism>
<evidence type="ECO:0000313" key="4">
    <source>
        <dbReference type="EMBL" id="GBG33115.1"/>
    </source>
</evidence>